<reference evidence="6" key="1">
    <citation type="submission" date="2024-04" db="EMBL/GenBank/DDBJ databases">
        <authorList>
            <person name="Shaw F."/>
            <person name="Minotto A."/>
        </authorList>
    </citation>
    <scope>NUCLEOTIDE SEQUENCE [LARGE SCALE GENOMIC DNA]</scope>
</reference>
<feature type="repeat" description="WD" evidence="3">
    <location>
        <begin position="449"/>
        <end position="467"/>
    </location>
</feature>
<dbReference type="SMART" id="SM00320">
    <property type="entry name" value="WD40"/>
    <property type="match status" value="5"/>
</dbReference>
<accession>A0ABP1D1A2</accession>
<dbReference type="PANTHER" id="PTHR15574">
    <property type="entry name" value="WD REPEAT DOMAIN-CONTAINING FAMILY"/>
    <property type="match status" value="1"/>
</dbReference>
<gene>
    <name evidence="5" type="ORF">GFSPODELE1_LOCUS3246</name>
</gene>
<dbReference type="InterPro" id="IPR036322">
    <property type="entry name" value="WD40_repeat_dom_sf"/>
</dbReference>
<evidence type="ECO:0000313" key="5">
    <source>
        <dbReference type="EMBL" id="CAL1700679.1"/>
    </source>
</evidence>
<evidence type="ECO:0000313" key="6">
    <source>
        <dbReference type="Proteomes" id="UP001497453"/>
    </source>
</evidence>
<feature type="compositionally biased region" description="Acidic residues" evidence="4">
    <location>
        <begin position="399"/>
        <end position="415"/>
    </location>
</feature>
<feature type="compositionally biased region" description="Polar residues" evidence="4">
    <location>
        <begin position="377"/>
        <end position="390"/>
    </location>
</feature>
<evidence type="ECO:0008006" key="7">
    <source>
        <dbReference type="Google" id="ProtNLM"/>
    </source>
</evidence>
<dbReference type="PANTHER" id="PTHR15574:SF40">
    <property type="entry name" value="WD AND TETRATRICOPEPTIDE REPEATS PROTEIN 1"/>
    <property type="match status" value="1"/>
</dbReference>
<name>A0ABP1D1A2_9APHY</name>
<dbReference type="Proteomes" id="UP001497453">
    <property type="component" value="Chromosome 2"/>
</dbReference>
<feature type="region of interest" description="Disordered" evidence="4">
    <location>
        <begin position="377"/>
        <end position="420"/>
    </location>
</feature>
<dbReference type="Pfam" id="PF00400">
    <property type="entry name" value="WD40"/>
    <property type="match status" value="2"/>
</dbReference>
<dbReference type="InterPro" id="IPR001680">
    <property type="entry name" value="WD40_rpt"/>
</dbReference>
<dbReference type="PROSITE" id="PS50082">
    <property type="entry name" value="WD_REPEATS_2"/>
    <property type="match status" value="2"/>
</dbReference>
<dbReference type="PROSITE" id="PS50294">
    <property type="entry name" value="WD_REPEATS_REGION"/>
    <property type="match status" value="1"/>
</dbReference>
<feature type="compositionally biased region" description="Polar residues" evidence="4">
    <location>
        <begin position="332"/>
        <end position="352"/>
    </location>
</feature>
<evidence type="ECO:0000256" key="3">
    <source>
        <dbReference type="PROSITE-ProRule" id="PRU00221"/>
    </source>
</evidence>
<keyword evidence="2" id="KW-0677">Repeat</keyword>
<proteinExistence type="predicted"/>
<dbReference type="Gene3D" id="2.130.10.10">
    <property type="entry name" value="YVTN repeat-like/Quinoprotein amine dehydrogenase"/>
    <property type="match status" value="2"/>
</dbReference>
<dbReference type="SUPFAM" id="SSF50978">
    <property type="entry name" value="WD40 repeat-like"/>
    <property type="match status" value="1"/>
</dbReference>
<keyword evidence="1 3" id="KW-0853">WD repeat</keyword>
<dbReference type="InterPro" id="IPR045151">
    <property type="entry name" value="DCAF8"/>
</dbReference>
<dbReference type="EMBL" id="OZ037945">
    <property type="protein sequence ID" value="CAL1700679.1"/>
    <property type="molecule type" value="Genomic_DNA"/>
</dbReference>
<evidence type="ECO:0000256" key="4">
    <source>
        <dbReference type="SAM" id="MobiDB-lite"/>
    </source>
</evidence>
<dbReference type="InterPro" id="IPR015943">
    <property type="entry name" value="WD40/YVTN_repeat-like_dom_sf"/>
</dbReference>
<feature type="region of interest" description="Disordered" evidence="4">
    <location>
        <begin position="320"/>
        <end position="353"/>
    </location>
</feature>
<protein>
    <recommendedName>
        <fullName evidence="7">WD40 repeat-like protein</fullName>
    </recommendedName>
</protein>
<feature type="repeat" description="WD" evidence="3">
    <location>
        <begin position="52"/>
        <end position="93"/>
    </location>
</feature>
<evidence type="ECO:0000256" key="1">
    <source>
        <dbReference type="ARBA" id="ARBA00022574"/>
    </source>
</evidence>
<sequence length="563" mass="61941">MEAGSSPSQICNAWSVASRLSTSLPTSKRSSSWKKHLQSNAYCSKLDRVNVLTGHTGCVNALSWAKDGELLLSGGDDTSVRIWRLDSSDTTKEYPYVCDAVIRTGHRANIFNTQMLPHSNRIASVAGDKQVRIFDIGDIVSQAGDGRETLYTARQANVRILRCHSDSVKRITTEGTPDVFLTVSEDGTVRQHDLRAHHNCQNNQCPAPLVEFSHSLSTLSMSPLTPYQFVVAGESPYGFLFDRRQIGRHLEEEWGMPPDSRSVTTCVRRFGREARSPGESRGYPHITGVRMASDNGHEVLCSYSTDAVYLYSTRDDPHEPSAFQGGILASNDKGSQRPSPRQNADSEMSMQETPRRMSLDQLDTLMEQDIDHFLSQGASESQDGEGSTGSHEQEGVREDQDEDMVEEDDDDDEGGGAESFTNVPIILPCRKYTGACNIETVKDVNFLGPSDEFVVSGSDDGNFFIWDKASGKLCDILEGDGHVVNVIEGHPYLPLIAVSGIDTTVKLFAPTHGQSAFSRLENSDAIINHNEESSSRRVDLATLMMYARVARRAGIDGDECTTQ</sequence>
<evidence type="ECO:0000256" key="2">
    <source>
        <dbReference type="ARBA" id="ARBA00022737"/>
    </source>
</evidence>
<organism evidence="5 6">
    <name type="scientific">Somion occarium</name>
    <dbReference type="NCBI Taxonomy" id="3059160"/>
    <lineage>
        <taxon>Eukaryota</taxon>
        <taxon>Fungi</taxon>
        <taxon>Dikarya</taxon>
        <taxon>Basidiomycota</taxon>
        <taxon>Agaricomycotina</taxon>
        <taxon>Agaricomycetes</taxon>
        <taxon>Polyporales</taxon>
        <taxon>Cerrenaceae</taxon>
        <taxon>Somion</taxon>
    </lineage>
</organism>
<keyword evidence="6" id="KW-1185">Reference proteome</keyword>